<dbReference type="AlphaFoldDB" id="A0AAV1M313"/>
<evidence type="ECO:0000313" key="2">
    <source>
        <dbReference type="EMBL" id="CAK1602075.1"/>
    </source>
</evidence>
<comment type="caution">
    <text evidence="2">The sequence shown here is derived from an EMBL/GenBank/DDBJ whole genome shotgun (WGS) entry which is preliminary data.</text>
</comment>
<sequence length="66" mass="7300">MCMKSTCKASLKRTATERGARDDREWRAACVDPPERALISPLTSATVPQSSKLRRSRSPAVAHTCR</sequence>
<feature type="region of interest" description="Disordered" evidence="1">
    <location>
        <begin position="42"/>
        <end position="66"/>
    </location>
</feature>
<accession>A0AAV1M313</accession>
<evidence type="ECO:0000313" key="3">
    <source>
        <dbReference type="Proteomes" id="UP001314205"/>
    </source>
</evidence>
<name>A0AAV1M313_9NEOP</name>
<dbReference type="EMBL" id="CAVLGL010000137">
    <property type="protein sequence ID" value="CAK1602075.1"/>
    <property type="molecule type" value="Genomic_DNA"/>
</dbReference>
<evidence type="ECO:0000256" key="1">
    <source>
        <dbReference type="SAM" id="MobiDB-lite"/>
    </source>
</evidence>
<reference evidence="2 3" key="1">
    <citation type="submission" date="2023-11" db="EMBL/GenBank/DDBJ databases">
        <authorList>
            <person name="Hedman E."/>
            <person name="Englund M."/>
            <person name="Stromberg M."/>
            <person name="Nyberg Akerstrom W."/>
            <person name="Nylinder S."/>
            <person name="Jareborg N."/>
            <person name="Kallberg Y."/>
            <person name="Kronander E."/>
        </authorList>
    </citation>
    <scope>NUCLEOTIDE SEQUENCE [LARGE SCALE GENOMIC DNA]</scope>
</reference>
<gene>
    <name evidence="2" type="ORF">PARMNEM_LOCUS20623</name>
</gene>
<organism evidence="2 3">
    <name type="scientific">Parnassius mnemosyne</name>
    <name type="common">clouded apollo</name>
    <dbReference type="NCBI Taxonomy" id="213953"/>
    <lineage>
        <taxon>Eukaryota</taxon>
        <taxon>Metazoa</taxon>
        <taxon>Ecdysozoa</taxon>
        <taxon>Arthropoda</taxon>
        <taxon>Hexapoda</taxon>
        <taxon>Insecta</taxon>
        <taxon>Pterygota</taxon>
        <taxon>Neoptera</taxon>
        <taxon>Endopterygota</taxon>
        <taxon>Lepidoptera</taxon>
        <taxon>Glossata</taxon>
        <taxon>Ditrysia</taxon>
        <taxon>Papilionoidea</taxon>
        <taxon>Papilionidae</taxon>
        <taxon>Parnassiinae</taxon>
        <taxon>Parnassini</taxon>
        <taxon>Parnassius</taxon>
        <taxon>Driopa</taxon>
    </lineage>
</organism>
<dbReference type="Proteomes" id="UP001314205">
    <property type="component" value="Unassembled WGS sequence"/>
</dbReference>
<protein>
    <submittedName>
        <fullName evidence="2">Uncharacterized protein</fullName>
    </submittedName>
</protein>
<feature type="compositionally biased region" description="Polar residues" evidence="1">
    <location>
        <begin position="42"/>
        <end position="51"/>
    </location>
</feature>
<keyword evidence="3" id="KW-1185">Reference proteome</keyword>
<proteinExistence type="predicted"/>